<feature type="transmembrane region" description="Helical" evidence="6">
    <location>
        <begin position="168"/>
        <end position="188"/>
    </location>
</feature>
<feature type="transmembrane region" description="Helical" evidence="6">
    <location>
        <begin position="218"/>
        <end position="237"/>
    </location>
</feature>
<evidence type="ECO:0000256" key="2">
    <source>
        <dbReference type="ARBA" id="ARBA00005587"/>
    </source>
</evidence>
<dbReference type="AlphaFoldDB" id="A0A1X0P8X4"/>
<dbReference type="GO" id="GO:0071422">
    <property type="term" value="P:succinate transmembrane transport"/>
    <property type="evidence" value="ECO:0007669"/>
    <property type="project" value="TreeGrafter"/>
</dbReference>
<keyword evidence="5 6" id="KW-0472">Membrane</keyword>
<keyword evidence="8" id="KW-1185">Reference proteome</keyword>
<evidence type="ECO:0000313" key="8">
    <source>
        <dbReference type="Proteomes" id="UP000192257"/>
    </source>
</evidence>
<dbReference type="Proteomes" id="UP000192257">
    <property type="component" value="Unassembled WGS sequence"/>
</dbReference>
<evidence type="ECO:0008006" key="9">
    <source>
        <dbReference type="Google" id="ProtNLM"/>
    </source>
</evidence>
<proteinExistence type="inferred from homology"/>
<dbReference type="VEuPathDB" id="TriTrypDB:TM35_000012050"/>
<comment type="caution">
    <text evidence="7">The sequence shown here is derived from an EMBL/GenBank/DDBJ whole genome shotgun (WGS) entry which is preliminary data.</text>
</comment>
<dbReference type="InterPro" id="IPR047623">
    <property type="entry name" value="SatP"/>
</dbReference>
<dbReference type="InterPro" id="IPR047622">
    <property type="entry name" value="GPR1_FUN34_YAAH"/>
</dbReference>
<comment type="subcellular location">
    <subcellularLocation>
        <location evidence="1">Membrane</location>
        <topology evidence="1">Multi-pass membrane protein</topology>
    </subcellularLocation>
</comment>
<protein>
    <recommendedName>
        <fullName evidence="9">GPR1/FUN34/yaaH family protein</fullName>
    </recommendedName>
</protein>
<evidence type="ECO:0000256" key="4">
    <source>
        <dbReference type="ARBA" id="ARBA00022989"/>
    </source>
</evidence>
<keyword evidence="3 6" id="KW-0812">Transmembrane</keyword>
<dbReference type="GO" id="GO:0005886">
    <property type="term" value="C:plasma membrane"/>
    <property type="evidence" value="ECO:0007669"/>
    <property type="project" value="TreeGrafter"/>
</dbReference>
<feature type="transmembrane region" description="Helical" evidence="6">
    <location>
        <begin position="98"/>
        <end position="120"/>
    </location>
</feature>
<sequence>MTGNFVHNEPQDEKVDIMVPGVVQGGESESKQFIDSLSNGAVDKTVLMQELLRGLLENNEIVLEKKGRKGVNPAPLGLIGFGMTTVLLNLHNASLFELGSVVPAMGLSIGGPLQILVGLLEYFNGNAFGATAFMSYGAFWLSLVALWLLPQGDDHPHVWMTTKPFIGFYLLLWGLYTLCMTVVTFLKLNRMMQTLFTTLTVLYFLLAAGNFAENATVLKVAGWEGIFCGLVALYIAFAEILQDNLGYPVLPLFHVKRD</sequence>
<accession>A0A1X0P8X4</accession>
<evidence type="ECO:0000256" key="6">
    <source>
        <dbReference type="SAM" id="Phobius"/>
    </source>
</evidence>
<dbReference type="PROSITE" id="PS01114">
    <property type="entry name" value="GPR1_FUN34_YAAH"/>
    <property type="match status" value="1"/>
</dbReference>
<feature type="transmembrane region" description="Helical" evidence="6">
    <location>
        <begin position="74"/>
        <end position="92"/>
    </location>
</feature>
<dbReference type="Pfam" id="PF01184">
    <property type="entry name" value="Gpr1_Fun34_YaaH"/>
    <property type="match status" value="1"/>
</dbReference>
<evidence type="ECO:0000256" key="3">
    <source>
        <dbReference type="ARBA" id="ARBA00022692"/>
    </source>
</evidence>
<evidence type="ECO:0000313" key="7">
    <source>
        <dbReference type="EMBL" id="ORC93328.1"/>
    </source>
</evidence>
<reference evidence="7 8" key="1">
    <citation type="submission" date="2017-03" db="EMBL/GenBank/DDBJ databases">
        <title>An alternative strategy for trypanosome survival in the mammalian bloodstream revealed through genome and transcriptome analysis of the ubiquitous bovine parasite Trypanosoma (Megatrypanum) theileri.</title>
        <authorList>
            <person name="Kelly S."/>
            <person name="Ivens A."/>
            <person name="Mott A."/>
            <person name="O'Neill E."/>
            <person name="Emms D."/>
            <person name="Macleod O."/>
            <person name="Voorheis P."/>
            <person name="Matthews J."/>
            <person name="Matthews K."/>
            <person name="Carrington M."/>
        </authorList>
    </citation>
    <scope>NUCLEOTIDE SEQUENCE [LARGE SCALE GENOMIC DNA]</scope>
    <source>
        <strain evidence="7">Edinburgh</strain>
    </source>
</reference>
<dbReference type="PANTHER" id="PTHR30178">
    <property type="entry name" value="INNER MEMBRANE PROTEIN YAAH"/>
    <property type="match status" value="1"/>
</dbReference>
<dbReference type="OrthoDB" id="3648309at2759"/>
<evidence type="ECO:0000256" key="5">
    <source>
        <dbReference type="ARBA" id="ARBA00023136"/>
    </source>
</evidence>
<name>A0A1X0P8X4_9TRYP</name>
<dbReference type="GeneID" id="39980666"/>
<feature type="transmembrane region" description="Helical" evidence="6">
    <location>
        <begin position="127"/>
        <end position="148"/>
    </location>
</feature>
<evidence type="ECO:0000256" key="1">
    <source>
        <dbReference type="ARBA" id="ARBA00004141"/>
    </source>
</evidence>
<dbReference type="GO" id="GO:0015360">
    <property type="term" value="F:acetate:proton symporter activity"/>
    <property type="evidence" value="ECO:0007669"/>
    <property type="project" value="TreeGrafter"/>
</dbReference>
<gene>
    <name evidence="7" type="ORF">TM35_000012050</name>
</gene>
<dbReference type="STRING" id="67003.A0A1X0P8X4"/>
<organism evidence="7 8">
    <name type="scientific">Trypanosoma theileri</name>
    <dbReference type="NCBI Taxonomy" id="67003"/>
    <lineage>
        <taxon>Eukaryota</taxon>
        <taxon>Discoba</taxon>
        <taxon>Euglenozoa</taxon>
        <taxon>Kinetoplastea</taxon>
        <taxon>Metakinetoplastina</taxon>
        <taxon>Trypanosomatida</taxon>
        <taxon>Trypanosomatidae</taxon>
        <taxon>Trypanosoma</taxon>
    </lineage>
</organism>
<keyword evidence="4 6" id="KW-1133">Transmembrane helix</keyword>
<dbReference type="NCBIfam" id="NF038013">
    <property type="entry name" value="AceTr_1"/>
    <property type="match status" value="1"/>
</dbReference>
<dbReference type="PANTHER" id="PTHR30178:SF3">
    <property type="entry name" value="SUCCINATE-ACETATE_PROTON SYMPORTER SATP"/>
    <property type="match status" value="1"/>
</dbReference>
<dbReference type="InterPro" id="IPR000791">
    <property type="entry name" value="Gpr1/Fun34/SatP-like"/>
</dbReference>
<dbReference type="EMBL" id="NBCO01000001">
    <property type="protein sequence ID" value="ORC93328.1"/>
    <property type="molecule type" value="Genomic_DNA"/>
</dbReference>
<dbReference type="RefSeq" id="XP_028887394.1">
    <property type="nucleotide sequence ID" value="XM_029020886.1"/>
</dbReference>
<comment type="similarity">
    <text evidence="2">Belongs to the acetate uptake transporter (AceTr) (TC 2.A.96) family.</text>
</comment>